<keyword evidence="4" id="KW-1185">Reference proteome</keyword>
<organism evidence="3 4">
    <name type="scientific">Agaribacter flavus</name>
    <dbReference type="NCBI Taxonomy" id="1902781"/>
    <lineage>
        <taxon>Bacteria</taxon>
        <taxon>Pseudomonadati</taxon>
        <taxon>Pseudomonadota</taxon>
        <taxon>Gammaproteobacteria</taxon>
        <taxon>Alteromonadales</taxon>
        <taxon>Alteromonadaceae</taxon>
        <taxon>Agaribacter</taxon>
    </lineage>
</organism>
<evidence type="ECO:0000256" key="1">
    <source>
        <dbReference type="ARBA" id="ARBA00093464"/>
    </source>
</evidence>
<dbReference type="EMBL" id="JBHRSW010000049">
    <property type="protein sequence ID" value="MFC3123319.1"/>
    <property type="molecule type" value="Genomic_DNA"/>
</dbReference>
<sequence>MSGLTKQTLQTRLFSDPKNYPYGFSRSGDFSIAESRALAQYGSLFAALMDGKYEPVDDEDKQYIASALGHAEAKTVQEKAWLKYQKRINRPKCASIYGKAKSIADDEEIEADSDDTLDLDLES</sequence>
<gene>
    <name evidence="3" type="primary">maoP</name>
    <name evidence="3" type="ORF">ACFOHL_16980</name>
</gene>
<dbReference type="Pfam" id="PF04219">
    <property type="entry name" value="DUF413"/>
    <property type="match status" value="1"/>
</dbReference>
<protein>
    <recommendedName>
        <fullName evidence="2">Macrodomain Ori protein</fullName>
    </recommendedName>
</protein>
<evidence type="ECO:0000256" key="2">
    <source>
        <dbReference type="ARBA" id="ARBA00093628"/>
    </source>
</evidence>
<name>A0ABV7FSJ9_9ALTE</name>
<reference evidence="4" key="1">
    <citation type="journal article" date="2019" name="Int. J. Syst. Evol. Microbiol.">
        <title>The Global Catalogue of Microorganisms (GCM) 10K type strain sequencing project: providing services to taxonomists for standard genome sequencing and annotation.</title>
        <authorList>
            <consortium name="The Broad Institute Genomics Platform"/>
            <consortium name="The Broad Institute Genome Sequencing Center for Infectious Disease"/>
            <person name="Wu L."/>
            <person name="Ma J."/>
        </authorList>
    </citation>
    <scope>NUCLEOTIDE SEQUENCE [LARGE SCALE GENOMIC DNA]</scope>
    <source>
        <strain evidence="4">KCTC 52473</strain>
    </source>
</reference>
<proteinExistence type="inferred from homology"/>
<evidence type="ECO:0000313" key="3">
    <source>
        <dbReference type="EMBL" id="MFC3123319.1"/>
    </source>
</evidence>
<dbReference type="Proteomes" id="UP001595478">
    <property type="component" value="Unassembled WGS sequence"/>
</dbReference>
<evidence type="ECO:0000313" key="4">
    <source>
        <dbReference type="Proteomes" id="UP001595478"/>
    </source>
</evidence>
<comment type="similarity">
    <text evidence="1">Belongs to the MaoP family.</text>
</comment>
<dbReference type="InterPro" id="IPR007335">
    <property type="entry name" value="DUF413"/>
</dbReference>
<accession>A0ABV7FSJ9</accession>
<dbReference type="RefSeq" id="WP_376921438.1">
    <property type="nucleotide sequence ID" value="NZ_JBHRSW010000049.1"/>
</dbReference>
<comment type="caution">
    <text evidence="3">The sequence shown here is derived from an EMBL/GenBank/DDBJ whole genome shotgun (WGS) entry which is preliminary data.</text>
</comment>